<sequence>MAKRYFDNSSKIKPGVISEELREAAGIHRDKLPIWIYRMRVLGYPPGYLKQAQVST</sequence>
<dbReference type="Proteomes" id="UP000728032">
    <property type="component" value="Unassembled WGS sequence"/>
</dbReference>
<name>A0A7R9QJ38_9ACAR</name>
<reference evidence="7" key="1">
    <citation type="submission" date="2020-11" db="EMBL/GenBank/DDBJ databases">
        <authorList>
            <person name="Tran Van P."/>
        </authorList>
    </citation>
    <scope>NUCLEOTIDE SEQUENCE</scope>
</reference>
<organism evidence="7">
    <name type="scientific">Oppiella nova</name>
    <dbReference type="NCBI Taxonomy" id="334625"/>
    <lineage>
        <taxon>Eukaryota</taxon>
        <taxon>Metazoa</taxon>
        <taxon>Ecdysozoa</taxon>
        <taxon>Arthropoda</taxon>
        <taxon>Chelicerata</taxon>
        <taxon>Arachnida</taxon>
        <taxon>Acari</taxon>
        <taxon>Acariformes</taxon>
        <taxon>Sarcoptiformes</taxon>
        <taxon>Oribatida</taxon>
        <taxon>Brachypylina</taxon>
        <taxon>Oppioidea</taxon>
        <taxon>Oppiidae</taxon>
        <taxon>Oppiella</taxon>
    </lineage>
</organism>
<dbReference type="AlphaFoldDB" id="A0A7R9QJ38"/>
<dbReference type="InterPro" id="IPR052115">
    <property type="entry name" value="NEXT_complex_subunit_ZCCHC8"/>
</dbReference>
<comment type="subcellular location">
    <subcellularLocation>
        <location evidence="1">Nucleus</location>
    </subcellularLocation>
</comment>
<keyword evidence="5" id="KW-0539">Nucleus</keyword>
<dbReference type="SMART" id="SM00581">
    <property type="entry name" value="PSP"/>
    <property type="match status" value="1"/>
</dbReference>
<dbReference type="EMBL" id="CAJPVJ010002926">
    <property type="protein sequence ID" value="CAG2166983.1"/>
    <property type="molecule type" value="Genomic_DNA"/>
</dbReference>
<dbReference type="EMBL" id="OC940442">
    <property type="protein sequence ID" value="CAD7661935.1"/>
    <property type="molecule type" value="Genomic_DNA"/>
</dbReference>
<evidence type="ECO:0000256" key="1">
    <source>
        <dbReference type="ARBA" id="ARBA00004123"/>
    </source>
</evidence>
<dbReference type="EMBL" id="CAJPVJ010025617">
    <property type="protein sequence ID" value="CAG2179071.1"/>
    <property type="molecule type" value="Genomic_DNA"/>
</dbReference>
<dbReference type="PANTHER" id="PTHR13316:SF0">
    <property type="entry name" value="ZINC FINGER CCHC DOMAIN-CONTAINING PROTEIN 8"/>
    <property type="match status" value="1"/>
</dbReference>
<evidence type="ECO:0000256" key="2">
    <source>
        <dbReference type="ARBA" id="ARBA00022723"/>
    </source>
</evidence>
<evidence type="ECO:0000259" key="6">
    <source>
        <dbReference type="SMART" id="SM00581"/>
    </source>
</evidence>
<evidence type="ECO:0000256" key="5">
    <source>
        <dbReference type="ARBA" id="ARBA00023242"/>
    </source>
</evidence>
<dbReference type="OrthoDB" id="8026949at2759"/>
<keyword evidence="3" id="KW-0863">Zinc-finger</keyword>
<dbReference type="InterPro" id="IPR006568">
    <property type="entry name" value="PSP_pro-rich"/>
</dbReference>
<evidence type="ECO:0000313" key="8">
    <source>
        <dbReference type="EMBL" id="CAD7661935.1"/>
    </source>
</evidence>
<evidence type="ECO:0000256" key="4">
    <source>
        <dbReference type="ARBA" id="ARBA00022833"/>
    </source>
</evidence>
<evidence type="ECO:0000313" key="9">
    <source>
        <dbReference type="Proteomes" id="UP000728032"/>
    </source>
</evidence>
<protein>
    <recommendedName>
        <fullName evidence="6">PSP proline-rich domain-containing protein</fullName>
    </recommendedName>
</protein>
<dbReference type="Pfam" id="PF04046">
    <property type="entry name" value="PSP"/>
    <property type="match status" value="1"/>
</dbReference>
<proteinExistence type="predicted"/>
<evidence type="ECO:0000256" key="3">
    <source>
        <dbReference type="ARBA" id="ARBA00022771"/>
    </source>
</evidence>
<dbReference type="GO" id="GO:0008270">
    <property type="term" value="F:zinc ion binding"/>
    <property type="evidence" value="ECO:0007669"/>
    <property type="project" value="UniProtKB-KW"/>
</dbReference>
<gene>
    <name evidence="8" type="ORF">ONB1V03_LOCUS18495</name>
    <name evidence="7" type="ORF">ONB1V03_LOCUS6498</name>
</gene>
<dbReference type="GO" id="GO:0071013">
    <property type="term" value="C:catalytic step 2 spliceosome"/>
    <property type="evidence" value="ECO:0007669"/>
    <property type="project" value="TreeGrafter"/>
</dbReference>
<feature type="non-terminal residue" evidence="7">
    <location>
        <position position="56"/>
    </location>
</feature>
<keyword evidence="4" id="KW-0862">Zinc</keyword>
<dbReference type="EMBL" id="OC917751">
    <property type="protein sequence ID" value="CAD7647904.1"/>
    <property type="molecule type" value="Genomic_DNA"/>
</dbReference>
<dbReference type="PANTHER" id="PTHR13316">
    <property type="entry name" value="ZINC FINGER, CCHC DOMAIN CONTAINING 8"/>
    <property type="match status" value="1"/>
</dbReference>
<accession>A0A7R9QJ38</accession>
<evidence type="ECO:0000313" key="7">
    <source>
        <dbReference type="EMBL" id="CAD7647904.1"/>
    </source>
</evidence>
<feature type="domain" description="PSP proline-rich" evidence="6">
    <location>
        <begin position="9"/>
        <end position="56"/>
    </location>
</feature>
<dbReference type="GO" id="GO:0003723">
    <property type="term" value="F:RNA binding"/>
    <property type="evidence" value="ECO:0007669"/>
    <property type="project" value="TreeGrafter"/>
</dbReference>
<keyword evidence="9" id="KW-1185">Reference proteome</keyword>
<keyword evidence="2" id="KW-0479">Metal-binding</keyword>